<keyword evidence="1" id="KW-0732">Signal</keyword>
<sequence length="185" mass="21818">MSNVAKELITSFLLFTVILLKRDYFSTLANPDDPDVRKFYVKDAKIWIVNTTMLTSNFCEVDFVWTTSQKYAFFNRSYFRNHTTRKLLGQFRPGRSGYDTMMVAPYHGTSFESMDQLLHSYQNYTCGIFNVTLLTRGRTSYYDIRVKQAEIASPSSSCIEKFRQLFSRQRITTLYNETCQNNRQW</sequence>
<proteinExistence type="predicted"/>
<feature type="chain" id="PRO_5012668792" evidence="1">
    <location>
        <begin position="30"/>
        <end position="185"/>
    </location>
</feature>
<dbReference type="EMBL" id="GFPF01004168">
    <property type="protein sequence ID" value="MAA15314.1"/>
    <property type="molecule type" value="Transcribed_RNA"/>
</dbReference>
<accession>A0A224YMV1</accession>
<dbReference type="AlphaFoldDB" id="A0A224YMV1"/>
<organism evidence="2">
    <name type="scientific">Rhipicephalus zambeziensis</name>
    <dbReference type="NCBI Taxonomy" id="60191"/>
    <lineage>
        <taxon>Eukaryota</taxon>
        <taxon>Metazoa</taxon>
        <taxon>Ecdysozoa</taxon>
        <taxon>Arthropoda</taxon>
        <taxon>Chelicerata</taxon>
        <taxon>Arachnida</taxon>
        <taxon>Acari</taxon>
        <taxon>Parasitiformes</taxon>
        <taxon>Ixodida</taxon>
        <taxon>Ixodoidea</taxon>
        <taxon>Ixodidae</taxon>
        <taxon>Rhipicephalinae</taxon>
        <taxon>Rhipicephalus</taxon>
        <taxon>Rhipicephalus</taxon>
    </lineage>
</organism>
<evidence type="ECO:0000313" key="2">
    <source>
        <dbReference type="EMBL" id="MAA15314.1"/>
    </source>
</evidence>
<reference evidence="2" key="1">
    <citation type="journal article" date="2017" name="Parasit. Vectors">
        <title>Sialotranscriptomics of Rhipicephalus zambeziensis reveals intricate expression profiles of secretory proteins and suggests tight temporal transcriptional regulation during blood-feeding.</title>
        <authorList>
            <person name="de Castro M.H."/>
            <person name="de Klerk D."/>
            <person name="Pienaar R."/>
            <person name="Rees D.J.G."/>
            <person name="Mans B.J."/>
        </authorList>
    </citation>
    <scope>NUCLEOTIDE SEQUENCE</scope>
    <source>
        <tissue evidence="2">Salivary glands</tissue>
    </source>
</reference>
<feature type="signal peptide" evidence="1">
    <location>
        <begin position="1"/>
        <end position="29"/>
    </location>
</feature>
<name>A0A224YMV1_9ACAR</name>
<protein>
    <submittedName>
        <fullName evidence="2">Lipocalin</fullName>
    </submittedName>
</protein>
<evidence type="ECO:0000256" key="1">
    <source>
        <dbReference type="SAM" id="SignalP"/>
    </source>
</evidence>